<dbReference type="RefSeq" id="WP_169398172.1">
    <property type="nucleotide sequence ID" value="NZ_BAAAJH010000001.1"/>
</dbReference>
<evidence type="ECO:0000313" key="2">
    <source>
        <dbReference type="EMBL" id="NMH80113.1"/>
    </source>
</evidence>
<comment type="caution">
    <text evidence="2">The sequence shown here is derived from an EMBL/GenBank/DDBJ whole genome shotgun (WGS) entry which is preliminary data.</text>
</comment>
<dbReference type="InterPro" id="IPR034660">
    <property type="entry name" value="DinB/YfiT-like"/>
</dbReference>
<dbReference type="Proteomes" id="UP001296706">
    <property type="component" value="Unassembled WGS sequence"/>
</dbReference>
<organism evidence="2 3">
    <name type="scientific">Pseudonocardia xinjiangensis</name>
    <dbReference type="NCBI Taxonomy" id="75289"/>
    <lineage>
        <taxon>Bacteria</taxon>
        <taxon>Bacillati</taxon>
        <taxon>Actinomycetota</taxon>
        <taxon>Actinomycetes</taxon>
        <taxon>Pseudonocardiales</taxon>
        <taxon>Pseudonocardiaceae</taxon>
        <taxon>Pseudonocardia</taxon>
    </lineage>
</organism>
<protein>
    <submittedName>
        <fullName evidence="2">TIGR03086 family protein</fullName>
    </submittedName>
</protein>
<dbReference type="Pfam" id="PF11716">
    <property type="entry name" value="MDMPI_N"/>
    <property type="match status" value="1"/>
</dbReference>
<dbReference type="NCBIfam" id="TIGR03083">
    <property type="entry name" value="maleylpyruvate isomerase family mycothiol-dependent enzyme"/>
    <property type="match status" value="1"/>
</dbReference>
<gene>
    <name evidence="2" type="ORF">HF577_23870</name>
</gene>
<sequence length="197" mass="20462">MTPFVDLAPAADRVVRLLDAITDDRLDAPTPCAETTVGNLLSHLLGLAEAFRGAAAKESDPGPPPAVAPPLDPHWRRLLPQRLDALAAAWRDPAAREGTARAGGVEMPAAVMALVALDELVLHAWDIARATGQVYDADPASVQACFAFVAPAVRPEGVPGLFGPPVPVPDDAPALDRLVGLSGRDPSWTPAAVGATR</sequence>
<dbReference type="InterPro" id="IPR024344">
    <property type="entry name" value="MDMPI_metal-binding"/>
</dbReference>
<proteinExistence type="predicted"/>
<accession>A0ABX1RIA6</accession>
<dbReference type="NCBIfam" id="TIGR03086">
    <property type="entry name" value="TIGR03086 family metal-binding protein"/>
    <property type="match status" value="1"/>
</dbReference>
<reference evidence="2 3" key="1">
    <citation type="submission" date="2020-04" db="EMBL/GenBank/DDBJ databases">
        <authorList>
            <person name="Klaysubun C."/>
            <person name="Duangmal K."/>
            <person name="Lipun K."/>
        </authorList>
    </citation>
    <scope>NUCLEOTIDE SEQUENCE [LARGE SCALE GENOMIC DNA]</scope>
    <source>
        <strain evidence="2 3">JCM 11839</strain>
    </source>
</reference>
<evidence type="ECO:0000259" key="1">
    <source>
        <dbReference type="Pfam" id="PF11716"/>
    </source>
</evidence>
<feature type="domain" description="Mycothiol-dependent maleylpyruvate isomerase metal-binding" evidence="1">
    <location>
        <begin position="7"/>
        <end position="128"/>
    </location>
</feature>
<dbReference type="Gene3D" id="1.20.120.450">
    <property type="entry name" value="dinb family like domain"/>
    <property type="match status" value="1"/>
</dbReference>
<dbReference type="InterPro" id="IPR017517">
    <property type="entry name" value="Maleyloyr_isom"/>
</dbReference>
<dbReference type="SUPFAM" id="SSF109854">
    <property type="entry name" value="DinB/YfiT-like putative metalloenzymes"/>
    <property type="match status" value="1"/>
</dbReference>
<dbReference type="EMBL" id="JAAXKY010000089">
    <property type="protein sequence ID" value="NMH80113.1"/>
    <property type="molecule type" value="Genomic_DNA"/>
</dbReference>
<dbReference type="InterPro" id="IPR017520">
    <property type="entry name" value="CHP03086"/>
</dbReference>
<evidence type="ECO:0000313" key="3">
    <source>
        <dbReference type="Proteomes" id="UP001296706"/>
    </source>
</evidence>
<keyword evidence="3" id="KW-1185">Reference proteome</keyword>
<name>A0ABX1RIA6_9PSEU</name>